<evidence type="ECO:0000256" key="1">
    <source>
        <dbReference type="SAM" id="MobiDB-lite"/>
    </source>
</evidence>
<sequence length="177" mass="19795">MDRKVIERRLALFDDMAPGLNDLACFFRAVGNFRKTTPPDAVDLKRALDQQFHTTKYLMSPGWREAYEHFIDGCFQTYTRAGADAAIRADVEHQRRERGGSWVAEWADCFVGKGEATPATEVARRYEVLMEIFAIELGVPQEPSRAGSSRVTSPAQLQAREETGASGRRSPAQLAQT</sequence>
<organism evidence="2 3">
    <name type="scientific">Actinomycetospora atypica</name>
    <dbReference type="NCBI Taxonomy" id="1290095"/>
    <lineage>
        <taxon>Bacteria</taxon>
        <taxon>Bacillati</taxon>
        <taxon>Actinomycetota</taxon>
        <taxon>Actinomycetes</taxon>
        <taxon>Pseudonocardiales</taxon>
        <taxon>Pseudonocardiaceae</taxon>
        <taxon>Actinomycetospora</taxon>
    </lineage>
</organism>
<dbReference type="EMBL" id="JBHSIV010000014">
    <property type="protein sequence ID" value="MFC5063534.1"/>
    <property type="molecule type" value="Genomic_DNA"/>
</dbReference>
<feature type="region of interest" description="Disordered" evidence="1">
    <location>
        <begin position="141"/>
        <end position="177"/>
    </location>
</feature>
<reference evidence="3" key="1">
    <citation type="journal article" date="2019" name="Int. J. Syst. Evol. Microbiol.">
        <title>The Global Catalogue of Microorganisms (GCM) 10K type strain sequencing project: providing services to taxonomists for standard genome sequencing and annotation.</title>
        <authorList>
            <consortium name="The Broad Institute Genomics Platform"/>
            <consortium name="The Broad Institute Genome Sequencing Center for Infectious Disease"/>
            <person name="Wu L."/>
            <person name="Ma J."/>
        </authorList>
    </citation>
    <scope>NUCLEOTIDE SEQUENCE [LARGE SCALE GENOMIC DNA]</scope>
    <source>
        <strain evidence="3">CGMCC 4.7093</strain>
    </source>
</reference>
<protein>
    <submittedName>
        <fullName evidence="2">Uncharacterized protein</fullName>
    </submittedName>
</protein>
<feature type="compositionally biased region" description="Polar residues" evidence="1">
    <location>
        <begin position="146"/>
        <end position="156"/>
    </location>
</feature>
<dbReference type="Proteomes" id="UP001595947">
    <property type="component" value="Unassembled WGS sequence"/>
</dbReference>
<comment type="caution">
    <text evidence="2">The sequence shown here is derived from an EMBL/GenBank/DDBJ whole genome shotgun (WGS) entry which is preliminary data.</text>
</comment>
<proteinExistence type="predicted"/>
<evidence type="ECO:0000313" key="3">
    <source>
        <dbReference type="Proteomes" id="UP001595947"/>
    </source>
</evidence>
<gene>
    <name evidence="2" type="ORF">ACFPBZ_15035</name>
</gene>
<evidence type="ECO:0000313" key="2">
    <source>
        <dbReference type="EMBL" id="MFC5063534.1"/>
    </source>
</evidence>
<keyword evidence="3" id="KW-1185">Reference proteome</keyword>
<accession>A0ABV9YN35</accession>
<name>A0ABV9YN35_9PSEU</name>
<dbReference type="RefSeq" id="WP_378036880.1">
    <property type="nucleotide sequence ID" value="NZ_JBHSIV010000014.1"/>
</dbReference>